<evidence type="ECO:0000256" key="3">
    <source>
        <dbReference type="ARBA" id="ARBA00011738"/>
    </source>
</evidence>
<evidence type="ECO:0000256" key="5">
    <source>
        <dbReference type="ARBA" id="ARBA00022605"/>
    </source>
</evidence>
<dbReference type="EMBL" id="BMOE01000020">
    <property type="protein sequence ID" value="GGJ88068.1"/>
    <property type="molecule type" value="Genomic_DNA"/>
</dbReference>
<keyword evidence="12" id="KW-1185">Reference proteome</keyword>
<evidence type="ECO:0000313" key="11">
    <source>
        <dbReference type="EMBL" id="GGJ88068.1"/>
    </source>
</evidence>
<dbReference type="InterPro" id="IPR004839">
    <property type="entry name" value="Aminotransferase_I/II_large"/>
</dbReference>
<dbReference type="InterPro" id="IPR015421">
    <property type="entry name" value="PyrdxlP-dep_Trfase_major"/>
</dbReference>
<evidence type="ECO:0000313" key="12">
    <source>
        <dbReference type="Proteomes" id="UP000635726"/>
    </source>
</evidence>
<evidence type="ECO:0000256" key="1">
    <source>
        <dbReference type="ARBA" id="ARBA00001933"/>
    </source>
</evidence>
<reference evidence="11" key="2">
    <citation type="submission" date="2020-09" db="EMBL/GenBank/DDBJ databases">
        <authorList>
            <person name="Sun Q."/>
            <person name="Ohkuma M."/>
        </authorList>
    </citation>
    <scope>NUCLEOTIDE SEQUENCE</scope>
    <source>
        <strain evidence="11">JCM 14371</strain>
    </source>
</reference>
<dbReference type="PROSITE" id="PS00599">
    <property type="entry name" value="AA_TRANSFER_CLASS_2"/>
    <property type="match status" value="1"/>
</dbReference>
<comment type="subunit">
    <text evidence="3 9">Homodimer.</text>
</comment>
<comment type="pathway">
    <text evidence="9">Amino-acid biosynthesis; L-histidine biosynthesis; L-histidine from 5-phospho-alpha-D-ribose 1-diphosphate: step 7/9.</text>
</comment>
<dbReference type="Gene3D" id="3.90.1150.10">
    <property type="entry name" value="Aspartate Aminotransferase, domain 1"/>
    <property type="match status" value="1"/>
</dbReference>
<feature type="domain" description="Aminotransferase class I/classII large" evidence="10">
    <location>
        <begin position="35"/>
        <end position="357"/>
    </location>
</feature>
<dbReference type="PANTHER" id="PTHR42885:SF2">
    <property type="entry name" value="HISTIDINOL-PHOSPHATE AMINOTRANSFERASE"/>
    <property type="match status" value="1"/>
</dbReference>
<dbReference type="RefSeq" id="WP_188964615.1">
    <property type="nucleotide sequence ID" value="NZ_BMOE01000020.1"/>
</dbReference>
<dbReference type="AlphaFoldDB" id="A0A917PR84"/>
<keyword evidence="7 9" id="KW-0663">Pyridoxal phosphate</keyword>
<evidence type="ECO:0000256" key="6">
    <source>
        <dbReference type="ARBA" id="ARBA00022679"/>
    </source>
</evidence>
<keyword evidence="5 9" id="KW-0028">Amino-acid biosynthesis</keyword>
<dbReference type="GO" id="GO:0000105">
    <property type="term" value="P:L-histidine biosynthetic process"/>
    <property type="evidence" value="ECO:0007669"/>
    <property type="project" value="UniProtKB-UniRule"/>
</dbReference>
<comment type="catalytic activity">
    <reaction evidence="9">
        <text>L-histidinol phosphate + 2-oxoglutarate = 3-(imidazol-4-yl)-2-oxopropyl phosphate + L-glutamate</text>
        <dbReference type="Rhea" id="RHEA:23744"/>
        <dbReference type="ChEBI" id="CHEBI:16810"/>
        <dbReference type="ChEBI" id="CHEBI:29985"/>
        <dbReference type="ChEBI" id="CHEBI:57766"/>
        <dbReference type="ChEBI" id="CHEBI:57980"/>
        <dbReference type="EC" id="2.6.1.9"/>
    </reaction>
</comment>
<proteinExistence type="inferred from homology"/>
<dbReference type="Gene3D" id="3.40.640.10">
    <property type="entry name" value="Type I PLP-dependent aspartate aminotransferase-like (Major domain)"/>
    <property type="match status" value="1"/>
</dbReference>
<dbReference type="HAMAP" id="MF_01023">
    <property type="entry name" value="HisC_aminotrans_2"/>
    <property type="match status" value="1"/>
</dbReference>
<evidence type="ECO:0000259" key="10">
    <source>
        <dbReference type="Pfam" id="PF00155"/>
    </source>
</evidence>
<evidence type="ECO:0000256" key="8">
    <source>
        <dbReference type="ARBA" id="ARBA00023102"/>
    </source>
</evidence>
<gene>
    <name evidence="9 11" type="primary">hisC</name>
    <name evidence="11" type="ORF">GCM10008939_35130</name>
</gene>
<dbReference type="InterPro" id="IPR001917">
    <property type="entry name" value="Aminotrans_II_pyridoxalP_BS"/>
</dbReference>
<keyword evidence="6 9" id="KW-0808">Transferase</keyword>
<evidence type="ECO:0000256" key="9">
    <source>
        <dbReference type="HAMAP-Rule" id="MF_01023"/>
    </source>
</evidence>
<dbReference type="InterPro" id="IPR015422">
    <property type="entry name" value="PyrdxlP-dep_Trfase_small"/>
</dbReference>
<dbReference type="Pfam" id="PF00155">
    <property type="entry name" value="Aminotran_1_2"/>
    <property type="match status" value="1"/>
</dbReference>
<comment type="caution">
    <text evidence="11">The sequence shown here is derived from an EMBL/GenBank/DDBJ whole genome shotgun (WGS) entry which is preliminary data.</text>
</comment>
<dbReference type="EC" id="2.6.1.9" evidence="9"/>
<dbReference type="GO" id="GO:0030170">
    <property type="term" value="F:pyridoxal phosphate binding"/>
    <property type="evidence" value="ECO:0007669"/>
    <property type="project" value="InterPro"/>
</dbReference>
<evidence type="ECO:0000256" key="4">
    <source>
        <dbReference type="ARBA" id="ARBA00022576"/>
    </source>
</evidence>
<accession>A0A917PR84</accession>
<keyword evidence="8 9" id="KW-0368">Histidine biosynthesis</keyword>
<dbReference type="CDD" id="cd00609">
    <property type="entry name" value="AAT_like"/>
    <property type="match status" value="1"/>
</dbReference>
<evidence type="ECO:0000256" key="2">
    <source>
        <dbReference type="ARBA" id="ARBA00007970"/>
    </source>
</evidence>
<dbReference type="Proteomes" id="UP000635726">
    <property type="component" value="Unassembled WGS sequence"/>
</dbReference>
<evidence type="ECO:0000256" key="7">
    <source>
        <dbReference type="ARBA" id="ARBA00022898"/>
    </source>
</evidence>
<name>A0A917PR84_9DEIO</name>
<dbReference type="SUPFAM" id="SSF53383">
    <property type="entry name" value="PLP-dependent transferases"/>
    <property type="match status" value="1"/>
</dbReference>
<sequence length="368" mass="40753">MTSVPGTPDLAPLAGVRDEVRDTPAYPFTPIDAPFKLDQNESPLDFPPHLRKLAVERLLERDWNRYPDLHAETLKAKIGAYEGWDLAGVVVTPGSNVIIKLLMEMGGIGRRMLSVSPNFSVYELEAQMLGANLTRVPLRPDFGLDVPALQAELRRGGPGVLFLPQPHAPTGHLDTPADLRAVVDAAGDGWIVVIDEAYHQYSGSDYKSWVLERGNRLSLRTFSKAWGLAGLRLGYALAQPPLAENLQKLVSAFNVNTLTQAVAEVALEHPEYVTARAEETVWERERVLRELGAMQHLQALPSRANFFLLRTPDADRAYRFLLDRGLLVRRQDKQPMLEGCLRVSVGTRAQNDLLVTAVLDLDAELTNG</sequence>
<comment type="similarity">
    <text evidence="2 9">Belongs to the class-II pyridoxal-phosphate-dependent aminotransferase family. Histidinol-phosphate aminotransferase subfamily.</text>
</comment>
<dbReference type="PANTHER" id="PTHR42885">
    <property type="entry name" value="HISTIDINOL-PHOSPHATE AMINOTRANSFERASE-RELATED"/>
    <property type="match status" value="1"/>
</dbReference>
<feature type="modified residue" description="N6-(pyridoxal phosphate)lysine" evidence="9">
    <location>
        <position position="224"/>
    </location>
</feature>
<dbReference type="GO" id="GO:0004400">
    <property type="term" value="F:histidinol-phosphate transaminase activity"/>
    <property type="evidence" value="ECO:0007669"/>
    <property type="project" value="UniProtKB-UniRule"/>
</dbReference>
<protein>
    <recommendedName>
        <fullName evidence="9">Histidinol-phosphate aminotransferase</fullName>
        <ecNumber evidence="9">2.6.1.9</ecNumber>
    </recommendedName>
    <alternativeName>
        <fullName evidence="9">Imidazole acetol-phosphate transaminase</fullName>
    </alternativeName>
</protein>
<organism evidence="11 12">
    <name type="scientific">Deinococcus aquiradiocola</name>
    <dbReference type="NCBI Taxonomy" id="393059"/>
    <lineage>
        <taxon>Bacteria</taxon>
        <taxon>Thermotogati</taxon>
        <taxon>Deinococcota</taxon>
        <taxon>Deinococci</taxon>
        <taxon>Deinococcales</taxon>
        <taxon>Deinococcaceae</taxon>
        <taxon>Deinococcus</taxon>
    </lineage>
</organism>
<comment type="cofactor">
    <cofactor evidence="1 9">
        <name>pyridoxal 5'-phosphate</name>
        <dbReference type="ChEBI" id="CHEBI:597326"/>
    </cofactor>
</comment>
<dbReference type="InterPro" id="IPR015424">
    <property type="entry name" value="PyrdxlP-dep_Trfase"/>
</dbReference>
<keyword evidence="4 9" id="KW-0032">Aminotransferase</keyword>
<reference evidence="11" key="1">
    <citation type="journal article" date="2014" name="Int. J. Syst. Evol. Microbiol.">
        <title>Complete genome sequence of Corynebacterium casei LMG S-19264T (=DSM 44701T), isolated from a smear-ripened cheese.</title>
        <authorList>
            <consortium name="US DOE Joint Genome Institute (JGI-PGF)"/>
            <person name="Walter F."/>
            <person name="Albersmeier A."/>
            <person name="Kalinowski J."/>
            <person name="Ruckert C."/>
        </authorList>
    </citation>
    <scope>NUCLEOTIDE SEQUENCE</scope>
    <source>
        <strain evidence="11">JCM 14371</strain>
    </source>
</reference>
<dbReference type="InterPro" id="IPR005861">
    <property type="entry name" value="HisP_aminotrans"/>
</dbReference>